<comment type="caution">
    <text evidence="2">The sequence shown here is derived from an EMBL/GenBank/DDBJ whole genome shotgun (WGS) entry which is preliminary data.</text>
</comment>
<feature type="transmembrane region" description="Helical" evidence="1">
    <location>
        <begin position="26"/>
        <end position="45"/>
    </location>
</feature>
<proteinExistence type="predicted"/>
<evidence type="ECO:0000256" key="1">
    <source>
        <dbReference type="SAM" id="Phobius"/>
    </source>
</evidence>
<evidence type="ECO:0000313" key="3">
    <source>
        <dbReference type="Proteomes" id="UP001144341"/>
    </source>
</evidence>
<dbReference type="Proteomes" id="UP001144341">
    <property type="component" value="Unassembled WGS sequence"/>
</dbReference>
<organism evidence="2 3">
    <name type="scientific">Pedobacter rhodius</name>
    <dbReference type="NCBI Taxonomy" id="3004098"/>
    <lineage>
        <taxon>Bacteria</taxon>
        <taxon>Pseudomonadati</taxon>
        <taxon>Bacteroidota</taxon>
        <taxon>Sphingobacteriia</taxon>
        <taxon>Sphingobacteriales</taxon>
        <taxon>Sphingobacteriaceae</taxon>
        <taxon>Pedobacter</taxon>
    </lineage>
</organism>
<gene>
    <name evidence="2" type="ORF">O0931_01360</name>
</gene>
<evidence type="ECO:0000313" key="2">
    <source>
        <dbReference type="EMBL" id="MCZ4221939.1"/>
    </source>
</evidence>
<protein>
    <submittedName>
        <fullName evidence="2">Uncharacterized protein</fullName>
    </submittedName>
</protein>
<name>A0ABT4KSX9_9SPHI</name>
<keyword evidence="1" id="KW-0472">Membrane</keyword>
<accession>A0ABT4KSX9</accession>
<sequence length="200" mass="23926">MSSENIFSYNFLPTKMPKKDRLESTIKIIGILLTSIAIVFTFLTFRANQKWERAKFTTARINEFSESKSVKMVQKILDYNNANIPLYKENEMESIHDDLVYEALVIDTIRGDFSENESKIREVFDDYFDKLSVFNRYIKSGVIEYEDVKPFLEYQIRILADIKNQRKSEEYKKRVWTYINYYGFHDIEELFLKFGYSIQN</sequence>
<keyword evidence="1" id="KW-0812">Transmembrane</keyword>
<dbReference type="RefSeq" id="WP_269413770.1">
    <property type="nucleotide sequence ID" value="NZ_JAPWGL010000001.1"/>
</dbReference>
<reference evidence="2" key="1">
    <citation type="submission" date="2022-12" db="EMBL/GenBank/DDBJ databases">
        <title>Genome sequence of SJ11.</title>
        <authorList>
            <person name="Woo H."/>
        </authorList>
    </citation>
    <scope>NUCLEOTIDE SEQUENCE</scope>
    <source>
        <strain evidence="2">SJ11</strain>
    </source>
</reference>
<dbReference type="EMBL" id="JAPWGL010000001">
    <property type="protein sequence ID" value="MCZ4221939.1"/>
    <property type="molecule type" value="Genomic_DNA"/>
</dbReference>
<keyword evidence="3" id="KW-1185">Reference proteome</keyword>
<keyword evidence="1" id="KW-1133">Transmembrane helix</keyword>